<name>K0IP39_NITGG</name>
<dbReference type="STRING" id="1237085.Ngar_c35410"/>
<dbReference type="HOGENOM" id="CLU_3094239_0_0_2"/>
<reference evidence="1 2" key="1">
    <citation type="journal article" date="2012" name="Environ. Microbiol.">
        <title>The genome of the ammonia-oxidizing Candidatus Nitrososphaera gargensis: insights into metabolic versatility and environmental adaptations.</title>
        <authorList>
            <person name="Spang A."/>
            <person name="Poehlein A."/>
            <person name="Offre P."/>
            <person name="Zumbragel S."/>
            <person name="Haider S."/>
            <person name="Rychlik N."/>
            <person name="Nowka B."/>
            <person name="Schmeisser C."/>
            <person name="Lebedeva E.V."/>
            <person name="Rattei T."/>
            <person name="Bohm C."/>
            <person name="Schmid M."/>
            <person name="Galushko A."/>
            <person name="Hatzenpichler R."/>
            <person name="Weinmaier T."/>
            <person name="Daniel R."/>
            <person name="Schleper C."/>
            <person name="Spieck E."/>
            <person name="Streit W."/>
            <person name="Wagner M."/>
        </authorList>
    </citation>
    <scope>NUCLEOTIDE SEQUENCE [LARGE SCALE GENOMIC DNA]</scope>
    <source>
        <strain evidence="2">Ga9.2</strain>
    </source>
</reference>
<proteinExistence type="predicted"/>
<evidence type="ECO:0000313" key="2">
    <source>
        <dbReference type="Proteomes" id="UP000008037"/>
    </source>
</evidence>
<dbReference type="EMBL" id="CP002408">
    <property type="protein sequence ID" value="AFU60454.1"/>
    <property type="molecule type" value="Genomic_DNA"/>
</dbReference>
<dbReference type="InParanoid" id="K0IP39"/>
<dbReference type="Proteomes" id="UP000008037">
    <property type="component" value="Chromosome"/>
</dbReference>
<dbReference type="KEGG" id="nga:Ngar_c35410"/>
<accession>K0IP39</accession>
<sequence length="51" mass="6202">MLLTFRLLNNTLERDRSIADNKLTEPIQHEKWIIISSNIFYLLVPKEQFWI</sequence>
<dbReference type="AlphaFoldDB" id="K0IP39"/>
<keyword evidence="2" id="KW-1185">Reference proteome</keyword>
<evidence type="ECO:0000313" key="1">
    <source>
        <dbReference type="EMBL" id="AFU60454.1"/>
    </source>
</evidence>
<organism evidence="1 2">
    <name type="scientific">Nitrososphaera gargensis (strain Ga9.2)</name>
    <dbReference type="NCBI Taxonomy" id="1237085"/>
    <lineage>
        <taxon>Archaea</taxon>
        <taxon>Nitrososphaerota</taxon>
        <taxon>Nitrososphaeria</taxon>
        <taxon>Nitrososphaerales</taxon>
        <taxon>Nitrososphaeraceae</taxon>
        <taxon>Nitrososphaera</taxon>
    </lineage>
</organism>
<dbReference type="BioCyc" id="CNIT1237085:G1324-3542-MONOMER"/>
<gene>
    <name evidence="1" type="ordered locus">Ngar_c35410</name>
</gene>
<protein>
    <submittedName>
        <fullName evidence="1">Uncharacterized protein</fullName>
    </submittedName>
</protein>